<evidence type="ECO:0000313" key="1">
    <source>
        <dbReference type="EMBL" id="XCI81148.1"/>
    </source>
</evidence>
<accession>A0AAU8I7H5</accession>
<reference evidence="1" key="1">
    <citation type="submission" date="2023-08" db="EMBL/GenBank/DDBJ databases">
        <title>Complete genome sequence of Xanthomonas indica.</title>
        <authorList>
            <person name="Patil P.B."/>
            <person name="Rana R."/>
        </authorList>
    </citation>
    <scope>NUCLEOTIDE SEQUENCE</scope>
    <source>
        <strain evidence="1">PPL560</strain>
    </source>
</reference>
<sequence>MGSTAYRDLKQTPKVLADTITTAASNAAHLARLLKASPYPPPLA</sequence>
<organism evidence="1">
    <name type="scientific">Xanthomonas indica</name>
    <dbReference type="NCBI Taxonomy" id="2912242"/>
    <lineage>
        <taxon>Bacteria</taxon>
        <taxon>Pseudomonadati</taxon>
        <taxon>Pseudomonadota</taxon>
        <taxon>Gammaproteobacteria</taxon>
        <taxon>Lysobacterales</taxon>
        <taxon>Lysobacteraceae</taxon>
        <taxon>Xanthomonas</taxon>
    </lineage>
</organism>
<dbReference type="RefSeq" id="WP_260114879.1">
    <property type="nucleotide sequence ID" value="NZ_CP131914.1"/>
</dbReference>
<proteinExistence type="predicted"/>
<dbReference type="EMBL" id="CP131914">
    <property type="protein sequence ID" value="XCI81148.1"/>
    <property type="molecule type" value="Genomic_DNA"/>
</dbReference>
<dbReference type="KEGG" id="xin:Q7W82_03005"/>
<dbReference type="AlphaFoldDB" id="A0AAU8I7H5"/>
<name>A0AAU8I7H5_9XANT</name>
<gene>
    <name evidence="1" type="ORF">Q7W82_03005</name>
</gene>
<protein>
    <submittedName>
        <fullName evidence="1">Uncharacterized protein</fullName>
    </submittedName>
</protein>